<gene>
    <name evidence="2" type="ORF">CCMP2556_LOCUS2747</name>
</gene>
<proteinExistence type="predicted"/>
<feature type="region of interest" description="Disordered" evidence="1">
    <location>
        <begin position="132"/>
        <end position="177"/>
    </location>
</feature>
<name>A0ABP0HRW9_9DINO</name>
<sequence length="830" mass="92596">MLRFVMDEEGVQTKTVHFLFSYAGLRGAVCPEICHPKWNAWKRATKNRSSSLEYDVLRLTIAANYSHGAKITGERRTNRRQFLETFLNRQDDAYFEDLAAEVQLDRQTDFSDPHTPVVGNLTNGLISYHMICRGPPSQVDDEDDNVDNDGDQAAGQPVAQDDDNDDDDVGPAGKSGRMSKSELYKAYVSKGPHAMYCDIMSDQKLRPAAELIVRISNPLHLKYAEDLETQQQGSTAILEWNACRALGGSMPTVTRILYAQSSSELCSAMRISSRCRPPLPYDAVNLEDDITLVQKASDFAVNLAANFAWSEQFPQLTLPLAAASLLSQDPVRRKIGMKHLKRLVTAITRAEMQVKKQPELEQVLKTLAFQEETLAREVMTHLSRGQFKLDSSGTRDCIQVMTELCSGTSSTKELLESTFAHLSYIVSGANKNKVTAPAALWIYASASPYVAKSGMHQSLPTEAEWVRATSDFGKSKQEMYQLFSGAFKSAKTDLPSAPDVHLPRTSKGLVKTEWRLSGPASHYKSSAAAAYLLFDAPNFANASFAWAGVFLQRGCFFYDTVGDQFFLSLGFQQWAALGVEMNAMNIAGKEYLTFNTENEDVHFLHNFSFDETCKWRYVSHRILPPACLPDALPVGGTAFEVLDRDQWIARGALQSGLNLTIERLRNVCTAGGRIKKIDIVRALVNHLWPDESEDFVKDIVRKMMGESKGDFDISVLAMVSGLDTEDQESFERMKQDAMKQLEKKLYGQGVEAGLQQAKKQGISEQKAASDMKEKADATAAKLTAEKEETDKSAAMKQWNLTPPELRQLLPGNGSISGQFWMRYHPVNHWR</sequence>
<keyword evidence="3" id="KW-1185">Reference proteome</keyword>
<comment type="caution">
    <text evidence="2">The sequence shown here is derived from an EMBL/GenBank/DDBJ whole genome shotgun (WGS) entry which is preliminary data.</text>
</comment>
<organism evidence="2 3">
    <name type="scientific">Durusdinium trenchii</name>
    <dbReference type="NCBI Taxonomy" id="1381693"/>
    <lineage>
        <taxon>Eukaryota</taxon>
        <taxon>Sar</taxon>
        <taxon>Alveolata</taxon>
        <taxon>Dinophyceae</taxon>
        <taxon>Suessiales</taxon>
        <taxon>Symbiodiniaceae</taxon>
        <taxon>Durusdinium</taxon>
    </lineage>
</organism>
<accession>A0ABP0HRW9</accession>
<feature type="compositionally biased region" description="Acidic residues" evidence="1">
    <location>
        <begin position="160"/>
        <end position="169"/>
    </location>
</feature>
<evidence type="ECO:0000313" key="2">
    <source>
        <dbReference type="EMBL" id="CAK8992154.1"/>
    </source>
</evidence>
<feature type="compositionally biased region" description="Acidic residues" evidence="1">
    <location>
        <begin position="139"/>
        <end position="150"/>
    </location>
</feature>
<dbReference type="Proteomes" id="UP001642484">
    <property type="component" value="Unassembled WGS sequence"/>
</dbReference>
<evidence type="ECO:0000313" key="3">
    <source>
        <dbReference type="Proteomes" id="UP001642484"/>
    </source>
</evidence>
<protein>
    <submittedName>
        <fullName evidence="2">Uncharacterized protein</fullName>
    </submittedName>
</protein>
<feature type="non-terminal residue" evidence="2">
    <location>
        <position position="830"/>
    </location>
</feature>
<evidence type="ECO:0000256" key="1">
    <source>
        <dbReference type="SAM" id="MobiDB-lite"/>
    </source>
</evidence>
<dbReference type="EMBL" id="CAXAMN010001073">
    <property type="protein sequence ID" value="CAK8992154.1"/>
    <property type="molecule type" value="Genomic_DNA"/>
</dbReference>
<reference evidence="2 3" key="1">
    <citation type="submission" date="2024-02" db="EMBL/GenBank/DDBJ databases">
        <authorList>
            <person name="Chen Y."/>
            <person name="Shah S."/>
            <person name="Dougan E. K."/>
            <person name="Thang M."/>
            <person name="Chan C."/>
        </authorList>
    </citation>
    <scope>NUCLEOTIDE SEQUENCE [LARGE SCALE GENOMIC DNA]</scope>
</reference>